<keyword evidence="2" id="KW-1185">Reference proteome</keyword>
<organism evidence="1 2">
    <name type="scientific">Dreissena polymorpha</name>
    <name type="common">Zebra mussel</name>
    <name type="synonym">Mytilus polymorpha</name>
    <dbReference type="NCBI Taxonomy" id="45954"/>
    <lineage>
        <taxon>Eukaryota</taxon>
        <taxon>Metazoa</taxon>
        <taxon>Spiralia</taxon>
        <taxon>Lophotrochozoa</taxon>
        <taxon>Mollusca</taxon>
        <taxon>Bivalvia</taxon>
        <taxon>Autobranchia</taxon>
        <taxon>Heteroconchia</taxon>
        <taxon>Euheterodonta</taxon>
        <taxon>Imparidentia</taxon>
        <taxon>Neoheterodontei</taxon>
        <taxon>Myida</taxon>
        <taxon>Dreissenoidea</taxon>
        <taxon>Dreissenidae</taxon>
        <taxon>Dreissena</taxon>
    </lineage>
</organism>
<dbReference type="AlphaFoldDB" id="A0A9D4M0L2"/>
<reference evidence="1" key="1">
    <citation type="journal article" date="2019" name="bioRxiv">
        <title>The Genome of the Zebra Mussel, Dreissena polymorpha: A Resource for Invasive Species Research.</title>
        <authorList>
            <person name="McCartney M.A."/>
            <person name="Auch B."/>
            <person name="Kono T."/>
            <person name="Mallez S."/>
            <person name="Zhang Y."/>
            <person name="Obille A."/>
            <person name="Becker A."/>
            <person name="Abrahante J.E."/>
            <person name="Garbe J."/>
            <person name="Badalamenti J.P."/>
            <person name="Herman A."/>
            <person name="Mangelson H."/>
            <person name="Liachko I."/>
            <person name="Sullivan S."/>
            <person name="Sone E.D."/>
            <person name="Koren S."/>
            <person name="Silverstein K.A.T."/>
            <person name="Beckman K.B."/>
            <person name="Gohl D.M."/>
        </authorList>
    </citation>
    <scope>NUCLEOTIDE SEQUENCE</scope>
    <source>
        <strain evidence="1">Duluth1</strain>
        <tissue evidence="1">Whole animal</tissue>
    </source>
</reference>
<sequence length="56" mass="6485">MVNGRTNDGTDERMTECMAEIIDGRKSKRENQQLSERVNDRVICRMRGQTSARKNV</sequence>
<comment type="caution">
    <text evidence="1">The sequence shown here is derived from an EMBL/GenBank/DDBJ whole genome shotgun (WGS) entry which is preliminary data.</text>
</comment>
<evidence type="ECO:0000313" key="1">
    <source>
        <dbReference type="EMBL" id="KAH3867159.1"/>
    </source>
</evidence>
<gene>
    <name evidence="1" type="ORF">DPMN_030284</name>
</gene>
<name>A0A9D4M0L2_DREPO</name>
<evidence type="ECO:0000313" key="2">
    <source>
        <dbReference type="Proteomes" id="UP000828390"/>
    </source>
</evidence>
<proteinExistence type="predicted"/>
<protein>
    <submittedName>
        <fullName evidence="1">Uncharacterized protein</fullName>
    </submittedName>
</protein>
<reference evidence="1" key="2">
    <citation type="submission" date="2020-11" db="EMBL/GenBank/DDBJ databases">
        <authorList>
            <person name="McCartney M.A."/>
            <person name="Auch B."/>
            <person name="Kono T."/>
            <person name="Mallez S."/>
            <person name="Becker A."/>
            <person name="Gohl D.M."/>
            <person name="Silverstein K.A.T."/>
            <person name="Koren S."/>
            <person name="Bechman K.B."/>
            <person name="Herman A."/>
            <person name="Abrahante J.E."/>
            <person name="Garbe J."/>
        </authorList>
    </citation>
    <scope>NUCLEOTIDE SEQUENCE</scope>
    <source>
        <strain evidence="1">Duluth1</strain>
        <tissue evidence="1">Whole animal</tissue>
    </source>
</reference>
<accession>A0A9D4M0L2</accession>
<dbReference type="Proteomes" id="UP000828390">
    <property type="component" value="Unassembled WGS sequence"/>
</dbReference>
<dbReference type="EMBL" id="JAIWYP010000002">
    <property type="protein sequence ID" value="KAH3867159.1"/>
    <property type="molecule type" value="Genomic_DNA"/>
</dbReference>